<organism evidence="6">
    <name type="scientific">Bradyrhizobium sp. LLZ17</name>
    <dbReference type="NCBI Taxonomy" id="3239388"/>
    <lineage>
        <taxon>Bacteria</taxon>
        <taxon>Pseudomonadati</taxon>
        <taxon>Pseudomonadota</taxon>
        <taxon>Alphaproteobacteria</taxon>
        <taxon>Hyphomicrobiales</taxon>
        <taxon>Nitrobacteraceae</taxon>
        <taxon>Bradyrhizobium</taxon>
    </lineage>
</organism>
<sequence length="192" mass="20908">MRYDKGRKDDTRRHILDVASAQFRESGIAAVGLAGIMSAAGLTNGAFYTHFASKEDLVREVLTEALTRREERHKANLEDGVAIETTIREYLSTRHRDNAGTGCPTAALAAEIARHPKATRNAFTTKMSDVIALMAEQIPSGSARDRRRKAITIYATMVGALQLARAVDDRQLSDEILENAVEAAVALAGAQR</sequence>
<reference evidence="6" key="1">
    <citation type="submission" date="2024-08" db="EMBL/GenBank/DDBJ databases">
        <authorList>
            <person name="Chaddad Z."/>
            <person name="Lamrabet M."/>
            <person name="Bouhnik O."/>
            <person name="Alami S."/>
            <person name="Wipf D."/>
            <person name="Courty P.E."/>
            <person name="Missbah El Idrissi M."/>
        </authorList>
    </citation>
    <scope>NUCLEOTIDE SEQUENCE</scope>
    <source>
        <strain evidence="6">LLZ17</strain>
    </source>
</reference>
<dbReference type="Gene3D" id="1.10.10.60">
    <property type="entry name" value="Homeodomain-like"/>
    <property type="match status" value="1"/>
</dbReference>
<dbReference type="SUPFAM" id="SSF46689">
    <property type="entry name" value="Homeodomain-like"/>
    <property type="match status" value="1"/>
</dbReference>
<evidence type="ECO:0000256" key="2">
    <source>
        <dbReference type="ARBA" id="ARBA00023125"/>
    </source>
</evidence>
<dbReference type="PANTHER" id="PTHR47506">
    <property type="entry name" value="TRANSCRIPTIONAL REGULATORY PROTEIN"/>
    <property type="match status" value="1"/>
</dbReference>
<dbReference type="Pfam" id="PF00440">
    <property type="entry name" value="TetR_N"/>
    <property type="match status" value="1"/>
</dbReference>
<evidence type="ECO:0000259" key="5">
    <source>
        <dbReference type="PROSITE" id="PS50977"/>
    </source>
</evidence>
<proteinExistence type="predicted"/>
<evidence type="ECO:0000313" key="6">
    <source>
        <dbReference type="EMBL" id="XDV57105.1"/>
    </source>
</evidence>
<evidence type="ECO:0000256" key="4">
    <source>
        <dbReference type="PROSITE-ProRule" id="PRU00335"/>
    </source>
</evidence>
<accession>A0AB39XGT2</accession>
<keyword evidence="1" id="KW-0805">Transcription regulation</keyword>
<keyword evidence="3" id="KW-0804">Transcription</keyword>
<dbReference type="SUPFAM" id="SSF48498">
    <property type="entry name" value="Tetracyclin repressor-like, C-terminal domain"/>
    <property type="match status" value="1"/>
</dbReference>
<dbReference type="PANTHER" id="PTHR47506:SF7">
    <property type="entry name" value="TRANSCRIPTIONAL REGULATORY PROTEIN"/>
    <property type="match status" value="1"/>
</dbReference>
<dbReference type="InterPro" id="IPR036271">
    <property type="entry name" value="Tet_transcr_reg_TetR-rel_C_sf"/>
</dbReference>
<dbReference type="PROSITE" id="PS50977">
    <property type="entry name" value="HTH_TETR_2"/>
    <property type="match status" value="1"/>
</dbReference>
<dbReference type="AlphaFoldDB" id="A0AB39XGT2"/>
<name>A0AB39XGT2_9BRAD</name>
<dbReference type="InterPro" id="IPR011075">
    <property type="entry name" value="TetR_C"/>
</dbReference>
<keyword evidence="2 4" id="KW-0238">DNA-binding</keyword>
<dbReference type="InterPro" id="IPR009057">
    <property type="entry name" value="Homeodomain-like_sf"/>
</dbReference>
<protein>
    <submittedName>
        <fullName evidence="6">TetR family transcriptional regulator</fullName>
    </submittedName>
</protein>
<dbReference type="EMBL" id="CP165734">
    <property type="protein sequence ID" value="XDV57105.1"/>
    <property type="molecule type" value="Genomic_DNA"/>
</dbReference>
<dbReference type="Gene3D" id="1.10.357.10">
    <property type="entry name" value="Tetracycline Repressor, domain 2"/>
    <property type="match status" value="1"/>
</dbReference>
<evidence type="ECO:0000256" key="1">
    <source>
        <dbReference type="ARBA" id="ARBA00023015"/>
    </source>
</evidence>
<dbReference type="GO" id="GO:0003677">
    <property type="term" value="F:DNA binding"/>
    <property type="evidence" value="ECO:0007669"/>
    <property type="project" value="UniProtKB-UniRule"/>
</dbReference>
<gene>
    <name evidence="6" type="ORF">AB8Z38_31770</name>
</gene>
<evidence type="ECO:0000256" key="3">
    <source>
        <dbReference type="ARBA" id="ARBA00023163"/>
    </source>
</evidence>
<dbReference type="PRINTS" id="PR00455">
    <property type="entry name" value="HTHTETR"/>
</dbReference>
<dbReference type="RefSeq" id="WP_369721535.1">
    <property type="nucleotide sequence ID" value="NZ_CP165734.1"/>
</dbReference>
<dbReference type="InterPro" id="IPR001647">
    <property type="entry name" value="HTH_TetR"/>
</dbReference>
<feature type="DNA-binding region" description="H-T-H motif" evidence="4">
    <location>
        <begin position="32"/>
        <end position="51"/>
    </location>
</feature>
<feature type="domain" description="HTH tetR-type" evidence="5">
    <location>
        <begin position="9"/>
        <end position="69"/>
    </location>
</feature>
<dbReference type="Pfam" id="PF16925">
    <property type="entry name" value="TetR_C_13"/>
    <property type="match status" value="1"/>
</dbReference>